<proteinExistence type="predicted"/>
<dbReference type="SUPFAM" id="SSF47226">
    <property type="entry name" value="Histidine-containing phosphotransfer domain, HPT domain"/>
    <property type="match status" value="1"/>
</dbReference>
<accession>A0ABR9TB87</accession>
<comment type="caution">
    <text evidence="3">The sequence shown here is derived from an EMBL/GenBank/DDBJ whole genome shotgun (WGS) entry which is preliminary data.</text>
</comment>
<feature type="domain" description="HPt" evidence="2">
    <location>
        <begin position="18"/>
        <end position="112"/>
    </location>
</feature>
<dbReference type="Proteomes" id="UP000618319">
    <property type="component" value="Unassembled WGS sequence"/>
</dbReference>
<evidence type="ECO:0000256" key="1">
    <source>
        <dbReference type="PROSITE-ProRule" id="PRU00110"/>
    </source>
</evidence>
<gene>
    <name evidence="3" type="ORF">C4F40_17975</name>
</gene>
<organism evidence="3 4">
    <name type="scientific">Sphingobacterium pedocola</name>
    <dbReference type="NCBI Taxonomy" id="2082722"/>
    <lineage>
        <taxon>Bacteria</taxon>
        <taxon>Pseudomonadati</taxon>
        <taxon>Bacteroidota</taxon>
        <taxon>Sphingobacteriia</taxon>
        <taxon>Sphingobacteriales</taxon>
        <taxon>Sphingobacteriaceae</taxon>
        <taxon>Sphingobacterium</taxon>
    </lineage>
</organism>
<dbReference type="PROSITE" id="PS50894">
    <property type="entry name" value="HPT"/>
    <property type="match status" value="1"/>
</dbReference>
<dbReference type="InterPro" id="IPR008207">
    <property type="entry name" value="Sig_transdc_His_kin_Hpt_dom"/>
</dbReference>
<protein>
    <recommendedName>
        <fullName evidence="2">HPt domain-containing protein</fullName>
    </recommendedName>
</protein>
<dbReference type="Gene3D" id="1.20.120.160">
    <property type="entry name" value="HPT domain"/>
    <property type="match status" value="1"/>
</dbReference>
<evidence type="ECO:0000313" key="4">
    <source>
        <dbReference type="Proteomes" id="UP000618319"/>
    </source>
</evidence>
<reference evidence="3 4" key="1">
    <citation type="submission" date="2018-02" db="EMBL/GenBank/DDBJ databases">
        <title>Sphingobacterium KA21.</title>
        <authorList>
            <person name="Vasarhelyi B.M."/>
            <person name="Deshmukh S."/>
            <person name="Balint B."/>
            <person name="Kukolya J."/>
        </authorList>
    </citation>
    <scope>NUCLEOTIDE SEQUENCE [LARGE SCALE GENOMIC DNA]</scope>
    <source>
        <strain evidence="3 4">Ka21</strain>
    </source>
</reference>
<dbReference type="InterPro" id="IPR036641">
    <property type="entry name" value="HPT_dom_sf"/>
</dbReference>
<keyword evidence="4" id="KW-1185">Reference proteome</keyword>
<evidence type="ECO:0000313" key="3">
    <source>
        <dbReference type="EMBL" id="MBE8722613.1"/>
    </source>
</evidence>
<evidence type="ECO:0000259" key="2">
    <source>
        <dbReference type="PROSITE" id="PS50894"/>
    </source>
</evidence>
<name>A0ABR9TB87_9SPHI</name>
<keyword evidence="1" id="KW-0597">Phosphoprotein</keyword>
<dbReference type="EMBL" id="PSKQ01000024">
    <property type="protein sequence ID" value="MBE8722613.1"/>
    <property type="molecule type" value="Genomic_DNA"/>
</dbReference>
<dbReference type="RefSeq" id="WP_196939003.1">
    <property type="nucleotide sequence ID" value="NZ_MU158689.1"/>
</dbReference>
<feature type="modified residue" description="Phosphohistidine" evidence="1">
    <location>
        <position position="57"/>
    </location>
</feature>
<sequence length="117" mass="13505">MTYRIIKPEIIQSSMMNNTAMIKQFLELYILQTPVDFKHIAIAMSNKNKAEIAQYAHHIKPTMEYIGASDIRANFQELETLAKSDAPLIELENSFNTIDSQFRRLMSELESYLDSLS</sequence>